<sequence length="262" mass="30353">MAPKTFSNSIIRKILRLRTKDKYTIKDISQEVKLRTDIVSTILSDKLKDTGSKYSTTHPYISKEDVDIIVELRKKSISLNIIHGVLNLPKPVITSILKGELGDKYKQYYKRNFPSHLQEFSIIYNKIVSKIQPKGAVISVDDCFSFHHEIYKKLKKCTKYRNPSKLAPIAIYFYLKSRNIFATTTDFINAADLTREDFRKGIKTIFPQCKNPGHVNHRIIIDSLINKIQEKFKLPNSFINTTRVILDTYGHYIMHTKPEITA</sequence>
<dbReference type="AlphaFoldDB" id="A0A0F9CEG9"/>
<gene>
    <name evidence="1" type="ORF">LCGC14_2676140</name>
</gene>
<dbReference type="EMBL" id="LAZR01047057">
    <property type="protein sequence ID" value="KKK95106.1"/>
    <property type="molecule type" value="Genomic_DNA"/>
</dbReference>
<proteinExistence type="predicted"/>
<accession>A0A0F9CEG9</accession>
<name>A0A0F9CEG9_9ZZZZ</name>
<protein>
    <submittedName>
        <fullName evidence="1">Uncharacterized protein</fullName>
    </submittedName>
</protein>
<evidence type="ECO:0000313" key="1">
    <source>
        <dbReference type="EMBL" id="KKK95106.1"/>
    </source>
</evidence>
<comment type="caution">
    <text evidence="1">The sequence shown here is derived from an EMBL/GenBank/DDBJ whole genome shotgun (WGS) entry which is preliminary data.</text>
</comment>
<feature type="non-terminal residue" evidence="1">
    <location>
        <position position="262"/>
    </location>
</feature>
<organism evidence="1">
    <name type="scientific">marine sediment metagenome</name>
    <dbReference type="NCBI Taxonomy" id="412755"/>
    <lineage>
        <taxon>unclassified sequences</taxon>
        <taxon>metagenomes</taxon>
        <taxon>ecological metagenomes</taxon>
    </lineage>
</organism>
<reference evidence="1" key="1">
    <citation type="journal article" date="2015" name="Nature">
        <title>Complex archaea that bridge the gap between prokaryotes and eukaryotes.</title>
        <authorList>
            <person name="Spang A."/>
            <person name="Saw J.H."/>
            <person name="Jorgensen S.L."/>
            <person name="Zaremba-Niedzwiedzka K."/>
            <person name="Martijn J."/>
            <person name="Lind A.E."/>
            <person name="van Eijk R."/>
            <person name="Schleper C."/>
            <person name="Guy L."/>
            <person name="Ettema T.J."/>
        </authorList>
    </citation>
    <scope>NUCLEOTIDE SEQUENCE</scope>
</reference>